<dbReference type="EMBL" id="CAJVPU010048121">
    <property type="protein sequence ID" value="CAG8754957.1"/>
    <property type="molecule type" value="Genomic_DNA"/>
</dbReference>
<reference evidence="1" key="1">
    <citation type="submission" date="2021-06" db="EMBL/GenBank/DDBJ databases">
        <authorList>
            <person name="Kallberg Y."/>
            <person name="Tangrot J."/>
            <person name="Rosling A."/>
        </authorList>
    </citation>
    <scope>NUCLEOTIDE SEQUENCE</scope>
    <source>
        <strain evidence="1">IL203A</strain>
    </source>
</reference>
<accession>A0ACA9QKR7</accession>
<organism evidence="1 2">
    <name type="scientific">Dentiscutata heterogama</name>
    <dbReference type="NCBI Taxonomy" id="1316150"/>
    <lineage>
        <taxon>Eukaryota</taxon>
        <taxon>Fungi</taxon>
        <taxon>Fungi incertae sedis</taxon>
        <taxon>Mucoromycota</taxon>
        <taxon>Glomeromycotina</taxon>
        <taxon>Glomeromycetes</taxon>
        <taxon>Diversisporales</taxon>
        <taxon>Gigasporaceae</taxon>
        <taxon>Dentiscutata</taxon>
    </lineage>
</organism>
<gene>
    <name evidence="1" type="ORF">DHETER_LOCUS14875</name>
</gene>
<name>A0ACA9QKR7_9GLOM</name>
<feature type="non-terminal residue" evidence="1">
    <location>
        <position position="1"/>
    </location>
</feature>
<dbReference type="Proteomes" id="UP000789702">
    <property type="component" value="Unassembled WGS sequence"/>
</dbReference>
<protein>
    <submittedName>
        <fullName evidence="1">1223_t:CDS:1</fullName>
    </submittedName>
</protein>
<comment type="caution">
    <text evidence="1">The sequence shown here is derived from an EMBL/GenBank/DDBJ whole genome shotgun (WGS) entry which is preliminary data.</text>
</comment>
<sequence>TVLKISNDVATASVNEQNYDIAKNLSCVIREDFNDPNEKVIIYAALTERDENGISVVEKVWRLNTEEKRVKFLR</sequence>
<feature type="non-terminal residue" evidence="1">
    <location>
        <position position="74"/>
    </location>
</feature>
<keyword evidence="2" id="KW-1185">Reference proteome</keyword>
<evidence type="ECO:0000313" key="1">
    <source>
        <dbReference type="EMBL" id="CAG8754957.1"/>
    </source>
</evidence>
<evidence type="ECO:0000313" key="2">
    <source>
        <dbReference type="Proteomes" id="UP000789702"/>
    </source>
</evidence>
<proteinExistence type="predicted"/>